<feature type="domain" description="CCHC-type" evidence="2">
    <location>
        <begin position="5"/>
        <end position="21"/>
    </location>
</feature>
<accession>A0A8X6V9T3</accession>
<evidence type="ECO:0000259" key="2">
    <source>
        <dbReference type="PROSITE" id="PS50158"/>
    </source>
</evidence>
<keyword evidence="1" id="KW-0862">Zinc</keyword>
<dbReference type="SMART" id="SM00343">
    <property type="entry name" value="ZnF_C2HC"/>
    <property type="match status" value="1"/>
</dbReference>
<name>A0A8X6V9T3_TRICX</name>
<gene>
    <name evidence="3" type="ORF">TNCV_4909221</name>
</gene>
<evidence type="ECO:0000256" key="1">
    <source>
        <dbReference type="PROSITE-ProRule" id="PRU00047"/>
    </source>
</evidence>
<reference evidence="3" key="1">
    <citation type="submission" date="2020-08" db="EMBL/GenBank/DDBJ databases">
        <title>Multicomponent nature underlies the extraordinary mechanical properties of spider dragline silk.</title>
        <authorList>
            <person name="Kono N."/>
            <person name="Nakamura H."/>
            <person name="Mori M."/>
            <person name="Yoshida Y."/>
            <person name="Ohtoshi R."/>
            <person name="Malay A.D."/>
            <person name="Moran D.A.P."/>
            <person name="Tomita M."/>
            <person name="Numata K."/>
            <person name="Arakawa K."/>
        </authorList>
    </citation>
    <scope>NUCLEOTIDE SEQUENCE</scope>
</reference>
<dbReference type="InterPro" id="IPR036875">
    <property type="entry name" value="Znf_CCHC_sf"/>
</dbReference>
<sequence length="102" mass="11658">MGVFKCFYCGIEGHRQIECRKRLADQRSLDSPVFDGQLEVEVKFPVLRAFNLSINDVLALPIRPLIITIQPLAQFKVVIHLFHKAIAEKGLSTFKEVRLQAH</sequence>
<keyword evidence="1" id="KW-0863">Zinc-finger</keyword>
<dbReference type="GO" id="GO:0008270">
    <property type="term" value="F:zinc ion binding"/>
    <property type="evidence" value="ECO:0007669"/>
    <property type="project" value="UniProtKB-KW"/>
</dbReference>
<evidence type="ECO:0000313" key="4">
    <source>
        <dbReference type="Proteomes" id="UP000887159"/>
    </source>
</evidence>
<dbReference type="Proteomes" id="UP000887159">
    <property type="component" value="Unassembled WGS sequence"/>
</dbReference>
<dbReference type="EMBL" id="BMAU01021201">
    <property type="protein sequence ID" value="GFX98279.1"/>
    <property type="molecule type" value="Genomic_DNA"/>
</dbReference>
<dbReference type="GO" id="GO:0003676">
    <property type="term" value="F:nucleic acid binding"/>
    <property type="evidence" value="ECO:0007669"/>
    <property type="project" value="InterPro"/>
</dbReference>
<dbReference type="PROSITE" id="PS50158">
    <property type="entry name" value="ZF_CCHC"/>
    <property type="match status" value="1"/>
</dbReference>
<dbReference type="InterPro" id="IPR001878">
    <property type="entry name" value="Znf_CCHC"/>
</dbReference>
<dbReference type="SUPFAM" id="SSF57756">
    <property type="entry name" value="Retrovirus zinc finger-like domains"/>
    <property type="match status" value="1"/>
</dbReference>
<keyword evidence="1" id="KW-0479">Metal-binding</keyword>
<protein>
    <recommendedName>
        <fullName evidence="2">CCHC-type domain-containing protein</fullName>
    </recommendedName>
</protein>
<evidence type="ECO:0000313" key="3">
    <source>
        <dbReference type="EMBL" id="GFX98279.1"/>
    </source>
</evidence>
<proteinExistence type="predicted"/>
<keyword evidence="4" id="KW-1185">Reference proteome</keyword>
<dbReference type="Pfam" id="PF00098">
    <property type="entry name" value="zf-CCHC"/>
    <property type="match status" value="1"/>
</dbReference>
<organism evidence="3 4">
    <name type="scientific">Trichonephila clavipes</name>
    <name type="common">Golden silk orbweaver</name>
    <name type="synonym">Nephila clavipes</name>
    <dbReference type="NCBI Taxonomy" id="2585209"/>
    <lineage>
        <taxon>Eukaryota</taxon>
        <taxon>Metazoa</taxon>
        <taxon>Ecdysozoa</taxon>
        <taxon>Arthropoda</taxon>
        <taxon>Chelicerata</taxon>
        <taxon>Arachnida</taxon>
        <taxon>Araneae</taxon>
        <taxon>Araneomorphae</taxon>
        <taxon>Entelegynae</taxon>
        <taxon>Araneoidea</taxon>
        <taxon>Nephilidae</taxon>
        <taxon>Trichonephila</taxon>
    </lineage>
</organism>
<comment type="caution">
    <text evidence="3">The sequence shown here is derived from an EMBL/GenBank/DDBJ whole genome shotgun (WGS) entry which is preliminary data.</text>
</comment>
<dbReference type="AlphaFoldDB" id="A0A8X6V9T3"/>